<proteinExistence type="inferred from homology"/>
<evidence type="ECO:0000259" key="6">
    <source>
        <dbReference type="Pfam" id="PF02544"/>
    </source>
</evidence>
<keyword evidence="5" id="KW-0472">Membrane</keyword>
<comment type="similarity">
    <text evidence="2">Belongs to the steroid 5-alpha reductase family.</text>
</comment>
<evidence type="ECO:0000256" key="2">
    <source>
        <dbReference type="ARBA" id="ARBA00007742"/>
    </source>
</evidence>
<dbReference type="GO" id="GO:0016627">
    <property type="term" value="F:oxidoreductase activity, acting on the CH-CH group of donors"/>
    <property type="evidence" value="ECO:0007669"/>
    <property type="project" value="InterPro"/>
</dbReference>
<dbReference type="EMBL" id="OB663237">
    <property type="protein sequence ID" value="CAD7231164.1"/>
    <property type="molecule type" value="Genomic_DNA"/>
</dbReference>
<protein>
    <recommendedName>
        <fullName evidence="6">3-oxo-5-alpha-steroid 4-dehydrogenase C-terminal domain-containing protein</fullName>
    </recommendedName>
</protein>
<dbReference type="GO" id="GO:0006629">
    <property type="term" value="P:lipid metabolic process"/>
    <property type="evidence" value="ECO:0007669"/>
    <property type="project" value="InterPro"/>
</dbReference>
<keyword evidence="4" id="KW-1133">Transmembrane helix</keyword>
<organism evidence="7">
    <name type="scientific">Cyprideis torosa</name>
    <dbReference type="NCBI Taxonomy" id="163714"/>
    <lineage>
        <taxon>Eukaryota</taxon>
        <taxon>Metazoa</taxon>
        <taxon>Ecdysozoa</taxon>
        <taxon>Arthropoda</taxon>
        <taxon>Crustacea</taxon>
        <taxon>Oligostraca</taxon>
        <taxon>Ostracoda</taxon>
        <taxon>Podocopa</taxon>
        <taxon>Podocopida</taxon>
        <taxon>Cytherocopina</taxon>
        <taxon>Cytheroidea</taxon>
        <taxon>Cytherideidae</taxon>
        <taxon>Cyprideis</taxon>
    </lineage>
</organism>
<dbReference type="Pfam" id="PF02544">
    <property type="entry name" value="Steroid_dh"/>
    <property type="match status" value="1"/>
</dbReference>
<dbReference type="PANTHER" id="PTHR10556">
    <property type="entry name" value="3-OXO-5-ALPHA-STEROID 4-DEHYDROGENASE"/>
    <property type="match status" value="1"/>
</dbReference>
<name>A0A7R8WHV8_9CRUS</name>
<dbReference type="OrthoDB" id="5788137at2759"/>
<evidence type="ECO:0000313" key="7">
    <source>
        <dbReference type="EMBL" id="CAD7231164.1"/>
    </source>
</evidence>
<evidence type="ECO:0000256" key="4">
    <source>
        <dbReference type="ARBA" id="ARBA00022989"/>
    </source>
</evidence>
<comment type="subcellular location">
    <subcellularLocation>
        <location evidence="1">Membrane</location>
        <topology evidence="1">Multi-pass membrane protein</topology>
    </subcellularLocation>
</comment>
<feature type="domain" description="3-oxo-5-alpha-steroid 4-dehydrogenase C-terminal" evidence="6">
    <location>
        <begin position="110"/>
        <end position="204"/>
    </location>
</feature>
<dbReference type="InterPro" id="IPR001104">
    <property type="entry name" value="3-oxo-5_a-steroid_4-DH_C"/>
</dbReference>
<reference evidence="7" key="1">
    <citation type="submission" date="2020-11" db="EMBL/GenBank/DDBJ databases">
        <authorList>
            <person name="Tran Van P."/>
        </authorList>
    </citation>
    <scope>NUCLEOTIDE SEQUENCE</scope>
</reference>
<accession>A0A7R8WHV8</accession>
<dbReference type="PANTHER" id="PTHR10556:SF43">
    <property type="entry name" value="STEROID 5-ALPHA-REDUCTASE DET2"/>
    <property type="match status" value="1"/>
</dbReference>
<gene>
    <name evidence="7" type="ORF">CTOB1V02_LOCUS9018</name>
</gene>
<dbReference type="PROSITE" id="PS50244">
    <property type="entry name" value="S5A_REDUCTASE"/>
    <property type="match status" value="1"/>
</dbReference>
<evidence type="ECO:0000256" key="5">
    <source>
        <dbReference type="ARBA" id="ARBA00023136"/>
    </source>
</evidence>
<keyword evidence="3" id="KW-0812">Transmembrane</keyword>
<evidence type="ECO:0000256" key="1">
    <source>
        <dbReference type="ARBA" id="ARBA00004141"/>
    </source>
</evidence>
<evidence type="ECO:0000256" key="3">
    <source>
        <dbReference type="ARBA" id="ARBA00022692"/>
    </source>
</evidence>
<sequence>MFYLNVDIHPASFALAILVLLISLKYYKYPSSYGRYRSSSSFSISSKIAWFLINFPAFLLFVLKYDYIVDSLQYSEQRNVAYWLLILYFSQVFYRALIYPRMLSNSASGFSVVEILVGMVFQMAAAFLIYYYVVEYMREPADFAEFAINPARVAGVFLFTVGFVFNVRADLYLSRLKGGIQEYGIPRGGLFERVSAGNYFAEILFTTPKVNRQEREGWKEMRDR</sequence>
<dbReference type="AlphaFoldDB" id="A0A7R8WHV8"/>
<dbReference type="GO" id="GO:0016020">
    <property type="term" value="C:membrane"/>
    <property type="evidence" value="ECO:0007669"/>
    <property type="project" value="UniProtKB-SubCell"/>
</dbReference>
<dbReference type="InterPro" id="IPR039357">
    <property type="entry name" value="SRD5A/TECR"/>
</dbReference>